<proteinExistence type="predicted"/>
<sequence>MTRRRFNLTPLIQAVLSLAGLDQTPAAAAAEAVTIAPGETTIFPPAYHLDGQLDRVTGVAEHSTRALEQVRLGGVPVANSATMAYRIPNAVFAVGRLYTPRMIDRQGGDQPRRLTVRLTQDIDTLALPLNEFATVFFGHTVIDGGASMLLAPGFGEAAIDSKVSAAMAGHVSRYFELFGLSHRPVHDVRIRNAWIFDDIGMNAHKSARLRWMGAQVRRLPALRSGHGVFIRRRGWGVQRAPENEAQLEDFFAARGFDIIDARDLTVDQIAARCIGATVIVGVEGSGMIHGMLALEPGRTVVMLLPPSRLNNMMKDYADGLGLHYAFVVGQTTPSGYTIDATEILRTIDLVPG</sequence>
<evidence type="ECO:0000259" key="2">
    <source>
        <dbReference type="Pfam" id="PF04577"/>
    </source>
</evidence>
<dbReference type="EMBL" id="JAAATW010000002">
    <property type="protein sequence ID" value="NBE07812.1"/>
    <property type="molecule type" value="Genomic_DNA"/>
</dbReference>
<dbReference type="RefSeq" id="WP_161766828.1">
    <property type="nucleotide sequence ID" value="NZ_JAAATW010000002.1"/>
</dbReference>
<keyword evidence="4" id="KW-1185">Reference proteome</keyword>
<comment type="caution">
    <text evidence="3">The sequence shown here is derived from an EMBL/GenBank/DDBJ whole genome shotgun (WGS) entry which is preliminary data.</text>
</comment>
<name>A0ABW9Y5Y7_9RHOB</name>
<dbReference type="Pfam" id="PF04577">
    <property type="entry name" value="Glyco_transf_61"/>
    <property type="match status" value="1"/>
</dbReference>
<protein>
    <submittedName>
        <fullName evidence="3">DUF563 domain-containing protein</fullName>
    </submittedName>
</protein>
<dbReference type="InterPro" id="IPR049625">
    <property type="entry name" value="Glyco_transf_61_cat"/>
</dbReference>
<dbReference type="Proteomes" id="UP001517376">
    <property type="component" value="Unassembled WGS sequence"/>
</dbReference>
<organism evidence="3 4">
    <name type="scientific">Paragemmobacter ruber</name>
    <dbReference type="NCBI Taxonomy" id="1985673"/>
    <lineage>
        <taxon>Bacteria</taxon>
        <taxon>Pseudomonadati</taxon>
        <taxon>Pseudomonadota</taxon>
        <taxon>Alphaproteobacteria</taxon>
        <taxon>Rhodobacterales</taxon>
        <taxon>Paracoccaceae</taxon>
        <taxon>Paragemmobacter</taxon>
    </lineage>
</organism>
<feature type="signal peptide" evidence="1">
    <location>
        <begin position="1"/>
        <end position="28"/>
    </location>
</feature>
<keyword evidence="1" id="KW-0732">Signal</keyword>
<evidence type="ECO:0000313" key="4">
    <source>
        <dbReference type="Proteomes" id="UP001517376"/>
    </source>
</evidence>
<feature type="domain" description="Glycosyltransferase 61 catalytic" evidence="2">
    <location>
        <begin position="137"/>
        <end position="301"/>
    </location>
</feature>
<accession>A0ABW9Y5Y7</accession>
<feature type="chain" id="PRO_5046678170" evidence="1">
    <location>
        <begin position="29"/>
        <end position="352"/>
    </location>
</feature>
<evidence type="ECO:0000313" key="3">
    <source>
        <dbReference type="EMBL" id="NBE07812.1"/>
    </source>
</evidence>
<reference evidence="4" key="1">
    <citation type="submission" date="2020-01" db="EMBL/GenBank/DDBJ databases">
        <title>Sphingomonas sp. strain CSW-10.</title>
        <authorList>
            <person name="Chen W.-M."/>
        </authorList>
    </citation>
    <scope>NUCLEOTIDE SEQUENCE [LARGE SCALE GENOMIC DNA]</scope>
    <source>
        <strain evidence="4">CCP-1</strain>
    </source>
</reference>
<evidence type="ECO:0000256" key="1">
    <source>
        <dbReference type="SAM" id="SignalP"/>
    </source>
</evidence>
<gene>
    <name evidence="3" type="ORF">GU920_09700</name>
</gene>